<dbReference type="AlphaFoldDB" id="A0A0F9LXM5"/>
<keyword evidence="1" id="KW-0472">Membrane</keyword>
<feature type="transmembrane region" description="Helical" evidence="1">
    <location>
        <begin position="21"/>
        <end position="45"/>
    </location>
</feature>
<feature type="non-terminal residue" evidence="2">
    <location>
        <position position="1"/>
    </location>
</feature>
<comment type="caution">
    <text evidence="2">The sequence shown here is derived from an EMBL/GenBank/DDBJ whole genome shotgun (WGS) entry which is preliminary data.</text>
</comment>
<proteinExistence type="predicted"/>
<organism evidence="2">
    <name type="scientific">marine sediment metagenome</name>
    <dbReference type="NCBI Taxonomy" id="412755"/>
    <lineage>
        <taxon>unclassified sequences</taxon>
        <taxon>metagenomes</taxon>
        <taxon>ecological metagenomes</taxon>
    </lineage>
</organism>
<keyword evidence="1" id="KW-1133">Transmembrane helix</keyword>
<keyword evidence="1" id="KW-0812">Transmembrane</keyword>
<dbReference type="EMBL" id="LAZR01010041">
    <property type="protein sequence ID" value="KKM69140.1"/>
    <property type="molecule type" value="Genomic_DNA"/>
</dbReference>
<sequence>SEQAKVLMLIPTNSRKMKKSLFIKLPLRYLFLMIALISISLFVFLNQKNILTSPNKLFTKKTSYHDKLIDDFIMHAMIRNYSLYTLFGFKPITAIHVPDVLTEEERKRAYDNLPDWKKKEIPYNKFLVSQIDTKTQWSAFKKKIEQLNIKEYFFVEYDKEYDAVLFVHKPSLLYILIKYHDQFKKELKEEFDPLEKTEELKSGGSKFWDKIFKNKNHYLMGLIFGFGEKNSRFFQLEQDKTISIKRVNHVPIKEIKTLMKDKLCIENLCLPMFISYHLEDEILEDYRKKREKIIKYMKGKDLTQEVFSLLESKVIDITGDSKREKVLTKIRKRKINY</sequence>
<evidence type="ECO:0000256" key="1">
    <source>
        <dbReference type="SAM" id="Phobius"/>
    </source>
</evidence>
<name>A0A0F9LXM5_9ZZZZ</name>
<accession>A0A0F9LXM5</accession>
<protein>
    <submittedName>
        <fullName evidence="2">Uncharacterized protein</fullName>
    </submittedName>
</protein>
<evidence type="ECO:0000313" key="2">
    <source>
        <dbReference type="EMBL" id="KKM69140.1"/>
    </source>
</evidence>
<gene>
    <name evidence="2" type="ORF">LCGC14_1453800</name>
</gene>
<reference evidence="2" key="1">
    <citation type="journal article" date="2015" name="Nature">
        <title>Complex archaea that bridge the gap between prokaryotes and eukaryotes.</title>
        <authorList>
            <person name="Spang A."/>
            <person name="Saw J.H."/>
            <person name="Jorgensen S.L."/>
            <person name="Zaremba-Niedzwiedzka K."/>
            <person name="Martijn J."/>
            <person name="Lind A.E."/>
            <person name="van Eijk R."/>
            <person name="Schleper C."/>
            <person name="Guy L."/>
            <person name="Ettema T.J."/>
        </authorList>
    </citation>
    <scope>NUCLEOTIDE SEQUENCE</scope>
</reference>